<organism evidence="2 3">
    <name type="scientific">Meripilus lineatus</name>
    <dbReference type="NCBI Taxonomy" id="2056292"/>
    <lineage>
        <taxon>Eukaryota</taxon>
        <taxon>Fungi</taxon>
        <taxon>Dikarya</taxon>
        <taxon>Basidiomycota</taxon>
        <taxon>Agaricomycotina</taxon>
        <taxon>Agaricomycetes</taxon>
        <taxon>Polyporales</taxon>
        <taxon>Meripilaceae</taxon>
        <taxon>Meripilus</taxon>
    </lineage>
</organism>
<proteinExistence type="predicted"/>
<name>A0AAD5V075_9APHY</name>
<comment type="caution">
    <text evidence="2">The sequence shown here is derived from an EMBL/GenBank/DDBJ whole genome shotgun (WGS) entry which is preliminary data.</text>
</comment>
<gene>
    <name evidence="2" type="ORF">NLI96_g6822</name>
</gene>
<dbReference type="AlphaFoldDB" id="A0AAD5V075"/>
<protein>
    <submittedName>
        <fullName evidence="2">Uncharacterized protein</fullName>
    </submittedName>
</protein>
<dbReference type="Proteomes" id="UP001212997">
    <property type="component" value="Unassembled WGS sequence"/>
</dbReference>
<evidence type="ECO:0000313" key="2">
    <source>
        <dbReference type="EMBL" id="KAJ3482672.1"/>
    </source>
</evidence>
<sequence length="84" mass="9001">MQIRTSEPAEWMEFGGIHGSTHSGPQIDPPRPSTRSPPEFHPTKRVGLGSSPSGHSFVTVWTGVTPTEISNPITRGDHSVAEAV</sequence>
<feature type="region of interest" description="Disordered" evidence="1">
    <location>
        <begin position="1"/>
        <end position="58"/>
    </location>
</feature>
<dbReference type="EMBL" id="JANAWD010000262">
    <property type="protein sequence ID" value="KAJ3482672.1"/>
    <property type="molecule type" value="Genomic_DNA"/>
</dbReference>
<keyword evidence="3" id="KW-1185">Reference proteome</keyword>
<accession>A0AAD5V075</accession>
<reference evidence="2" key="1">
    <citation type="submission" date="2022-07" db="EMBL/GenBank/DDBJ databases">
        <title>Genome Sequence of Physisporinus lineatus.</title>
        <authorList>
            <person name="Buettner E."/>
        </authorList>
    </citation>
    <scope>NUCLEOTIDE SEQUENCE</scope>
    <source>
        <strain evidence="2">VT162</strain>
    </source>
</reference>
<evidence type="ECO:0000256" key="1">
    <source>
        <dbReference type="SAM" id="MobiDB-lite"/>
    </source>
</evidence>
<evidence type="ECO:0000313" key="3">
    <source>
        <dbReference type="Proteomes" id="UP001212997"/>
    </source>
</evidence>